<feature type="transmembrane region" description="Helical" evidence="16">
    <location>
        <begin position="658"/>
        <end position="684"/>
    </location>
</feature>
<feature type="transmembrane region" description="Helical" evidence="16">
    <location>
        <begin position="297"/>
        <end position="317"/>
    </location>
</feature>
<dbReference type="InterPro" id="IPR005821">
    <property type="entry name" value="Ion_trans_dom"/>
</dbReference>
<keyword evidence="10" id="KW-0851">Voltage-gated channel</keyword>
<feature type="transmembrane region" description="Helical" evidence="16">
    <location>
        <begin position="166"/>
        <end position="185"/>
    </location>
</feature>
<feature type="transmembrane region" description="Helical" evidence="16">
    <location>
        <begin position="443"/>
        <end position="461"/>
    </location>
</feature>
<feature type="transmembrane region" description="Helical" evidence="16">
    <location>
        <begin position="581"/>
        <end position="604"/>
    </location>
</feature>
<dbReference type="GO" id="GO:0000325">
    <property type="term" value="C:plant-type vacuole"/>
    <property type="evidence" value="ECO:0007669"/>
    <property type="project" value="TreeGrafter"/>
</dbReference>
<dbReference type="Proteomes" id="UP000077202">
    <property type="component" value="Unassembled WGS sequence"/>
</dbReference>
<dbReference type="Gene3D" id="1.10.287.70">
    <property type="match status" value="2"/>
</dbReference>
<evidence type="ECO:0000256" key="10">
    <source>
        <dbReference type="ARBA" id="ARBA00022882"/>
    </source>
</evidence>
<evidence type="ECO:0000256" key="16">
    <source>
        <dbReference type="SAM" id="Phobius"/>
    </source>
</evidence>
<feature type="transmembrane region" description="Helical" evidence="16">
    <location>
        <begin position="481"/>
        <end position="499"/>
    </location>
</feature>
<dbReference type="EMBL" id="LVLJ01001434">
    <property type="protein sequence ID" value="OAE29700.1"/>
    <property type="molecule type" value="Genomic_DNA"/>
</dbReference>
<reference evidence="18" key="2">
    <citation type="journal article" date="2019" name="Curr. Biol.">
        <title>Chromatin organization in early land plants reveals an ancestral association between H3K27me3, transposons, and constitutive heterochromatin.</title>
        <authorList>
            <person name="Montgomery S.A."/>
            <person name="Tanizawa Y."/>
            <person name="Galik B."/>
            <person name="Wang N."/>
            <person name="Ito T."/>
            <person name="Mochizuki T."/>
            <person name="Akimcheva S."/>
            <person name="Bowman J."/>
            <person name="Cognat V."/>
            <person name="Drouard L."/>
            <person name="Ekker H."/>
            <person name="Houng S."/>
            <person name="Kohchi T."/>
            <person name="Lin S."/>
            <person name="Liu L.D."/>
            <person name="Nakamura Y."/>
            <person name="Valeeva L.R."/>
            <person name="Shakirov E.V."/>
            <person name="Shippen D.E."/>
            <person name="Wei W."/>
            <person name="Yagura M."/>
            <person name="Yamaoka S."/>
            <person name="Yamato K.T."/>
            <person name="Liu C."/>
            <person name="Berger F."/>
        </authorList>
    </citation>
    <scope>NUCLEOTIDE SEQUENCE [LARGE SCALE GENOMIC DNA]</scope>
    <source>
        <strain evidence="18">Tak-1</strain>
    </source>
</reference>
<comment type="subcellular location">
    <subcellularLocation>
        <location evidence="1">Membrane</location>
        <topology evidence="1">Multi-pass membrane protein</topology>
    </subcellularLocation>
</comment>
<comment type="subunit">
    <text evidence="3">Homodimer.</text>
</comment>
<keyword evidence="8" id="KW-0677">Repeat</keyword>
<feature type="transmembrane region" description="Helical" evidence="16">
    <location>
        <begin position="231"/>
        <end position="250"/>
    </location>
</feature>
<keyword evidence="20" id="KW-1185">Reference proteome</keyword>
<dbReference type="FunFam" id="1.10.287.70:FF:000129">
    <property type="entry name" value="Two pore calcium channel protein 1"/>
    <property type="match status" value="1"/>
</dbReference>
<feature type="transmembrane region" description="Helical" evidence="16">
    <location>
        <begin position="259"/>
        <end position="277"/>
    </location>
</feature>
<keyword evidence="4" id="KW-0813">Transport</keyword>
<feature type="transmembrane region" description="Helical" evidence="16">
    <location>
        <begin position="511"/>
        <end position="529"/>
    </location>
</feature>
<dbReference type="Gene3D" id="1.20.120.350">
    <property type="entry name" value="Voltage-gated potassium channels. Chain C"/>
    <property type="match status" value="1"/>
</dbReference>
<evidence type="ECO:0000313" key="21">
    <source>
        <dbReference type="Proteomes" id="UP001162541"/>
    </source>
</evidence>
<evidence type="ECO:0000256" key="12">
    <source>
        <dbReference type="ARBA" id="ARBA00023065"/>
    </source>
</evidence>
<dbReference type="Pfam" id="PF00520">
    <property type="entry name" value="Ion_trans"/>
    <property type="match status" value="2"/>
</dbReference>
<keyword evidence="11 16" id="KW-1133">Transmembrane helix</keyword>
<proteinExistence type="inferred from homology"/>
<dbReference type="InterPro" id="IPR027359">
    <property type="entry name" value="Volt_channel_dom_sf"/>
</dbReference>
<dbReference type="Proteomes" id="UP001162541">
    <property type="component" value="Chromosome 1"/>
</dbReference>
<feature type="transmembrane region" description="Helical" evidence="16">
    <location>
        <begin position="132"/>
        <end position="154"/>
    </location>
</feature>
<feature type="region of interest" description="Disordered" evidence="15">
    <location>
        <begin position="698"/>
        <end position="720"/>
    </location>
</feature>
<evidence type="ECO:0000256" key="8">
    <source>
        <dbReference type="ARBA" id="ARBA00022737"/>
    </source>
</evidence>
<keyword evidence="14" id="KW-0407">Ion channel</keyword>
<evidence type="ECO:0000256" key="15">
    <source>
        <dbReference type="SAM" id="MobiDB-lite"/>
    </source>
</evidence>
<dbReference type="EMBL" id="AP019866">
    <property type="protein sequence ID" value="BBN00058.1"/>
    <property type="molecule type" value="Genomic_DNA"/>
</dbReference>
<dbReference type="InterPro" id="IPR011992">
    <property type="entry name" value="EF-hand-dom_pair"/>
</dbReference>
<feature type="domain" description="Ion transport" evidence="17">
    <location>
        <begin position="129"/>
        <end position="322"/>
    </location>
</feature>
<keyword evidence="7 16" id="KW-0812">Transmembrane</keyword>
<dbReference type="SUPFAM" id="SSF81324">
    <property type="entry name" value="Voltage-gated potassium channels"/>
    <property type="match status" value="2"/>
</dbReference>
<feature type="compositionally biased region" description="Basic and acidic residues" evidence="15">
    <location>
        <begin position="10"/>
        <end position="25"/>
    </location>
</feature>
<keyword evidence="5" id="KW-0109">Calcium transport</keyword>
<keyword evidence="9" id="KW-0106">Calcium</keyword>
<protein>
    <recommendedName>
        <fullName evidence="17">Ion transport domain-containing protein</fullName>
    </recommendedName>
</protein>
<dbReference type="GO" id="GO:0019722">
    <property type="term" value="P:calcium-mediated signaling"/>
    <property type="evidence" value="ECO:0007669"/>
    <property type="project" value="UniProtKB-ARBA"/>
</dbReference>
<keyword evidence="13 16" id="KW-0472">Membrane</keyword>
<evidence type="ECO:0000256" key="3">
    <source>
        <dbReference type="ARBA" id="ARBA00011738"/>
    </source>
</evidence>
<evidence type="ECO:0000256" key="2">
    <source>
        <dbReference type="ARBA" id="ARBA00009286"/>
    </source>
</evidence>
<feature type="transmembrane region" description="Helical" evidence="16">
    <location>
        <begin position="84"/>
        <end position="103"/>
    </location>
</feature>
<evidence type="ECO:0000256" key="13">
    <source>
        <dbReference type="ARBA" id="ARBA00023136"/>
    </source>
</evidence>
<evidence type="ECO:0000256" key="6">
    <source>
        <dbReference type="ARBA" id="ARBA00022673"/>
    </source>
</evidence>
<evidence type="ECO:0000313" key="20">
    <source>
        <dbReference type="Proteomes" id="UP000077202"/>
    </source>
</evidence>
<evidence type="ECO:0000259" key="17">
    <source>
        <dbReference type="Pfam" id="PF00520"/>
    </source>
</evidence>
<dbReference type="SUPFAM" id="SSF47473">
    <property type="entry name" value="EF-hand"/>
    <property type="match status" value="1"/>
</dbReference>
<sequence length="753" mass="86944">MDEPLIESGGRPEHPHPHHHRDDSSHVAFGGRTVAIVGGDVYQRAAALVDLAEDGEGIPSEVLEQENLKLATTLYFGYTRLDPFWNLNLAALILLTFFEVPLWCNGKFPEPCGSKAKYYLGDLPYLTREQSLIFEIIIFIILLVYTFFPILFMGKKLFWSNALNSVKVVLLVILGIDTLLDLFYVTPTGPLSSLPFRVAPYVRVILVASNLSEVRDSVKTLVQILPDFFDVAALLTLFLLFSSWLGYILFEDTVQGREVFSTFPATLYGMTILFTTSNNPDLWLPAYKQSRFASMFFILYILIGVYFVTNLVLAVVYDSFKGQLAEHLIKVEQQRNELLKTTFNLLDEHKTGYLDVKQCSSLFKELNNYRTLPKIDEEDMEAVFYALDDSGDFKINLVEFTDLCQAISLKFDKQEIPQWLESFPRLYNSYTFARLRDFVRSRVFEYIILGMLCLNLITVVIETTLDIENDKSQKFWQEVEFIFGWIYLVELALKVLVYGFQNYWRSGQNRFDFVITWVIVIGETLVLLLPNGLPWLTNTEWIRYLLIARLLRLVRVLMLVERYRVKVVTFINLIPNLLPYLGINFFLMCIYCTLGMQIFGGLVYEGNPKLDGTSMMENDYMVHNFNDYASGMVTLFNVLVMGNWQVWMETYGILSEQWWAITYFMSFYVLGILLILNLVVAFVLEAFFAEIEMNEESKSRCDDSEAETSSDGGRKVDPRVEKRLRARRGGRDTRVQNLLNHMLSAELEKNKDN</sequence>
<comment type="similarity">
    <text evidence="2">Belongs to the calcium channel alpha-1 subunit (TC 1.A.1.11) family. Two pore calcium channel subfamily.</text>
</comment>
<gene>
    <name evidence="19" type="ORF">AXG93_509s1530</name>
    <name evidence="18" type="ORF">Mp_1g26020</name>
</gene>
<dbReference type="PANTHER" id="PTHR46988:SF2">
    <property type="entry name" value="TWO PORE CALCIUM CHANNEL PROTEIN 1"/>
    <property type="match status" value="1"/>
</dbReference>
<evidence type="ECO:0000313" key="18">
    <source>
        <dbReference type="EMBL" id="BBN00058.1"/>
    </source>
</evidence>
<dbReference type="InterPro" id="IPR044581">
    <property type="entry name" value="TPC1_plant"/>
</dbReference>
<keyword evidence="6" id="KW-0107">Calcium channel</keyword>
<dbReference type="GO" id="GO:0005774">
    <property type="term" value="C:vacuolar membrane"/>
    <property type="evidence" value="ECO:0007669"/>
    <property type="project" value="TreeGrafter"/>
</dbReference>
<feature type="region of interest" description="Disordered" evidence="15">
    <location>
        <begin position="1"/>
        <end position="25"/>
    </location>
</feature>
<feature type="transmembrane region" description="Helical" evidence="16">
    <location>
        <begin position="628"/>
        <end position="646"/>
    </location>
</feature>
<dbReference type="GO" id="GO:0005245">
    <property type="term" value="F:voltage-gated calcium channel activity"/>
    <property type="evidence" value="ECO:0007669"/>
    <property type="project" value="InterPro"/>
</dbReference>
<name>A0A176W9B8_MARPO</name>
<evidence type="ECO:0000256" key="14">
    <source>
        <dbReference type="ARBA" id="ARBA00023303"/>
    </source>
</evidence>
<keyword evidence="12" id="KW-0406">Ion transport</keyword>
<dbReference type="AlphaFoldDB" id="A0A176W9B8"/>
<evidence type="ECO:0000256" key="11">
    <source>
        <dbReference type="ARBA" id="ARBA00022989"/>
    </source>
</evidence>
<evidence type="ECO:0000256" key="7">
    <source>
        <dbReference type="ARBA" id="ARBA00022692"/>
    </source>
</evidence>
<reference evidence="19 20" key="1">
    <citation type="submission" date="2016-03" db="EMBL/GenBank/DDBJ databases">
        <title>Mechanisms controlling the formation of the plant cell surface in tip-growing cells are functionally conserved among land plants.</title>
        <authorList>
            <person name="Honkanen S."/>
            <person name="Jones V.A."/>
            <person name="Morieri G."/>
            <person name="Champion C."/>
            <person name="Hetherington A.J."/>
            <person name="Kelly S."/>
            <person name="Saint-Marcoux D."/>
            <person name="Proust H."/>
            <person name="Prescott H."/>
            <person name="Dolan L."/>
        </authorList>
    </citation>
    <scope>NUCLEOTIDE SEQUENCE [LARGE SCALE GENOMIC DNA]</scope>
    <source>
        <strain evidence="20">cv. Tak-1 and cv. Tak-2</strain>
        <tissue evidence="19">Whole gametophyte</tissue>
    </source>
</reference>
<evidence type="ECO:0000256" key="1">
    <source>
        <dbReference type="ARBA" id="ARBA00004141"/>
    </source>
</evidence>
<evidence type="ECO:0000313" key="19">
    <source>
        <dbReference type="EMBL" id="OAE29700.1"/>
    </source>
</evidence>
<organism evidence="19 20">
    <name type="scientific">Marchantia polymorpha subsp. ruderalis</name>
    <dbReference type="NCBI Taxonomy" id="1480154"/>
    <lineage>
        <taxon>Eukaryota</taxon>
        <taxon>Viridiplantae</taxon>
        <taxon>Streptophyta</taxon>
        <taxon>Embryophyta</taxon>
        <taxon>Marchantiophyta</taxon>
        <taxon>Marchantiopsida</taxon>
        <taxon>Marchantiidae</taxon>
        <taxon>Marchantiales</taxon>
        <taxon>Marchantiaceae</taxon>
        <taxon>Marchantia</taxon>
    </lineage>
</organism>
<evidence type="ECO:0000256" key="4">
    <source>
        <dbReference type="ARBA" id="ARBA00022448"/>
    </source>
</evidence>
<dbReference type="FunFam" id="1.20.120.350:FF:000055">
    <property type="entry name" value="Two pore calcium channel protein 1"/>
    <property type="match status" value="1"/>
</dbReference>
<dbReference type="FunFam" id="1.10.287.70:FF:000094">
    <property type="entry name" value="Two pore calcium channel protein 1"/>
    <property type="match status" value="1"/>
</dbReference>
<accession>A0A176W9B8</accession>
<dbReference type="GO" id="GO:0034702">
    <property type="term" value="C:monoatomic ion channel complex"/>
    <property type="evidence" value="ECO:0007669"/>
    <property type="project" value="UniProtKB-KW"/>
</dbReference>
<feature type="domain" description="Ion transport" evidence="17">
    <location>
        <begin position="442"/>
        <end position="688"/>
    </location>
</feature>
<dbReference type="PANTHER" id="PTHR46988">
    <property type="entry name" value="TWO PORE CALCIUM CHANNEL PROTEIN 1"/>
    <property type="match status" value="1"/>
</dbReference>
<evidence type="ECO:0000256" key="5">
    <source>
        <dbReference type="ARBA" id="ARBA00022568"/>
    </source>
</evidence>
<dbReference type="Gene3D" id="1.10.238.10">
    <property type="entry name" value="EF-hand"/>
    <property type="match status" value="1"/>
</dbReference>
<evidence type="ECO:0000256" key="9">
    <source>
        <dbReference type="ARBA" id="ARBA00022837"/>
    </source>
</evidence>
<reference evidence="21" key="3">
    <citation type="journal article" date="2020" name="Curr. Biol.">
        <title>Chromatin organization in early land plants reveals an ancestral association between H3K27me3, transposons, and constitutive heterochromatin.</title>
        <authorList>
            <person name="Montgomery S.A."/>
            <person name="Tanizawa Y."/>
            <person name="Galik B."/>
            <person name="Wang N."/>
            <person name="Ito T."/>
            <person name="Mochizuki T."/>
            <person name="Akimcheva S."/>
            <person name="Bowman J.L."/>
            <person name="Cognat V."/>
            <person name="Marechal-Drouard L."/>
            <person name="Ekker H."/>
            <person name="Hong S.F."/>
            <person name="Kohchi T."/>
            <person name="Lin S.S."/>
            <person name="Liu L.D."/>
            <person name="Nakamura Y."/>
            <person name="Valeeva L.R."/>
            <person name="Shakirov E.V."/>
            <person name="Shippen D.E."/>
            <person name="Wei W.L."/>
            <person name="Yagura M."/>
            <person name="Yamaoka S."/>
            <person name="Yamato K.T."/>
            <person name="Liu C."/>
            <person name="Berger F."/>
        </authorList>
    </citation>
    <scope>NUCLEOTIDE SEQUENCE [LARGE SCALE GENOMIC DNA]</scope>
    <source>
        <strain evidence="21">Tak-1</strain>
    </source>
</reference>